<feature type="signal peptide" evidence="1">
    <location>
        <begin position="1"/>
        <end position="20"/>
    </location>
</feature>
<evidence type="ECO:0008006" key="4">
    <source>
        <dbReference type="Google" id="ProtNLM"/>
    </source>
</evidence>
<evidence type="ECO:0000313" key="3">
    <source>
        <dbReference type="Proteomes" id="UP000602284"/>
    </source>
</evidence>
<keyword evidence="3" id="KW-1185">Reference proteome</keyword>
<reference evidence="2 3" key="1">
    <citation type="submission" date="2021-01" db="EMBL/GenBank/DDBJ databases">
        <title>Tumebacillus sp. strain ITR2 16S ribosomal RNA gene Genome sequencing and assembly.</title>
        <authorList>
            <person name="Kang M."/>
        </authorList>
    </citation>
    <scope>NUCLEOTIDE SEQUENCE [LARGE SCALE GENOMIC DNA]</scope>
    <source>
        <strain evidence="2 3">ITR2</strain>
    </source>
</reference>
<evidence type="ECO:0000313" key="2">
    <source>
        <dbReference type="EMBL" id="MBL0385876.1"/>
    </source>
</evidence>
<dbReference type="Proteomes" id="UP000602284">
    <property type="component" value="Unassembled WGS sequence"/>
</dbReference>
<dbReference type="PROSITE" id="PS51257">
    <property type="entry name" value="PROKAR_LIPOPROTEIN"/>
    <property type="match status" value="1"/>
</dbReference>
<gene>
    <name evidence="2" type="ORF">JJB07_04360</name>
</gene>
<comment type="caution">
    <text evidence="2">The sequence shown here is derived from an EMBL/GenBank/DDBJ whole genome shotgun (WGS) entry which is preliminary data.</text>
</comment>
<accession>A0ABS1J6H5</accession>
<keyword evidence="1" id="KW-0732">Signal</keyword>
<dbReference type="EMBL" id="JAEQNB010000001">
    <property type="protein sequence ID" value="MBL0385876.1"/>
    <property type="molecule type" value="Genomic_DNA"/>
</dbReference>
<sequence length="289" mass="31389">MKKYMALPIAALALASVALTGCSDSTQTAANGVSNNAIDLKTTYVASHKYLTESTYHSDMDVTMSVNSTSTDAQSKALADTLSQMKVSATSDADLQAKKIQMNIKASMPANQGMPSYEIPALMDYNAGKMYMRMDKFPGLETLPSVQGKLVVTDTSKDALYDLALYEGIDGKLFHSEQLTDDDKKAGAQKKISVELDSALAQKIYAEYKGQTSGPIADTQLPTIKNGKIFTLLNDKDQTIRDDIQMTIVMNNTDVNYLIKSSYSKIGEPVTFTIDPSKEPTVNLTDIGQ</sequence>
<organism evidence="2 3">
    <name type="scientific">Tumebacillus amylolyticus</name>
    <dbReference type="NCBI Taxonomy" id="2801339"/>
    <lineage>
        <taxon>Bacteria</taxon>
        <taxon>Bacillati</taxon>
        <taxon>Bacillota</taxon>
        <taxon>Bacilli</taxon>
        <taxon>Bacillales</taxon>
        <taxon>Alicyclobacillaceae</taxon>
        <taxon>Tumebacillus</taxon>
    </lineage>
</organism>
<evidence type="ECO:0000256" key="1">
    <source>
        <dbReference type="SAM" id="SignalP"/>
    </source>
</evidence>
<dbReference type="RefSeq" id="WP_201631434.1">
    <property type="nucleotide sequence ID" value="NZ_JAEQNB010000001.1"/>
</dbReference>
<proteinExistence type="predicted"/>
<name>A0ABS1J6H5_9BACL</name>
<protein>
    <recommendedName>
        <fullName evidence="4">Lipoprotein</fullName>
    </recommendedName>
</protein>
<feature type="chain" id="PRO_5045442133" description="Lipoprotein" evidence="1">
    <location>
        <begin position="21"/>
        <end position="289"/>
    </location>
</feature>